<keyword evidence="2" id="KW-1185">Reference proteome</keyword>
<dbReference type="KEGG" id="slk:SLUN_30015"/>
<name>A0A2R4T9J9_9ACTN</name>
<evidence type="ECO:0000313" key="1">
    <source>
        <dbReference type="EMBL" id="AVZ75813.1"/>
    </source>
</evidence>
<evidence type="ECO:0000313" key="2">
    <source>
        <dbReference type="Proteomes" id="UP000244201"/>
    </source>
</evidence>
<sequence>MISQYLGSADGQRGWWLHYTRREVGFGEDGDLVHVLTLIAPCACGTYITVELVGEDALIVMLDELTTPPGAPVDCDYRLQVRGAGWADTRHDSTEPPF</sequence>
<reference evidence="1 2" key="1">
    <citation type="submission" date="2018-01" db="EMBL/GenBank/DDBJ databases">
        <title>Complete genome sequence of Streptomyces lunaelactis MM109T, a Ferroverdin A producer isolated from cave moonmilk deposits.</title>
        <authorList>
            <person name="Naome A."/>
            <person name="Martinet L."/>
            <person name="Maciejewska M."/>
            <person name="Anderssen S."/>
            <person name="Adam D."/>
            <person name="Tenconi E."/>
            <person name="Deflandre B."/>
            <person name="Arguelles-Arias A."/>
            <person name="Calusinska M."/>
            <person name="Copieters W."/>
            <person name="Karim L."/>
            <person name="Hanikenne M."/>
            <person name="Baurain D."/>
            <person name="van Wezel G."/>
            <person name="Smargiasso N."/>
            <person name="de Pauw E."/>
            <person name="Delfosse P."/>
            <person name="Rigali S."/>
        </authorList>
    </citation>
    <scope>NUCLEOTIDE SEQUENCE [LARGE SCALE GENOMIC DNA]</scope>
    <source>
        <strain evidence="1 2">MM109</strain>
    </source>
</reference>
<dbReference type="Proteomes" id="UP000244201">
    <property type="component" value="Chromosome"/>
</dbReference>
<dbReference type="EMBL" id="CP026304">
    <property type="protein sequence ID" value="AVZ75813.1"/>
    <property type="molecule type" value="Genomic_DNA"/>
</dbReference>
<accession>A0A2R4T9J9</accession>
<dbReference type="AlphaFoldDB" id="A0A2R4T9J9"/>
<protein>
    <submittedName>
        <fullName evidence="1">Uncharacterized protein</fullName>
    </submittedName>
</protein>
<proteinExistence type="predicted"/>
<gene>
    <name evidence="1" type="ORF">SLUN_30015</name>
</gene>
<organism evidence="1 2">
    <name type="scientific">Streptomyces lunaelactis</name>
    <dbReference type="NCBI Taxonomy" id="1535768"/>
    <lineage>
        <taxon>Bacteria</taxon>
        <taxon>Bacillati</taxon>
        <taxon>Actinomycetota</taxon>
        <taxon>Actinomycetes</taxon>
        <taxon>Kitasatosporales</taxon>
        <taxon>Streptomycetaceae</taxon>
        <taxon>Streptomyces</taxon>
    </lineage>
</organism>
<dbReference type="RefSeq" id="WP_108153101.1">
    <property type="nucleotide sequence ID" value="NZ_JABSUI010000003.1"/>
</dbReference>